<protein>
    <submittedName>
        <fullName evidence="1">Anti-sigma regulatory factor</fullName>
    </submittedName>
</protein>
<keyword evidence="2" id="KW-1185">Reference proteome</keyword>
<sequence>MNESPHKIEFQFQSTRENIPGILRNCLEHIRQQTQFEPIDEEVLSKIKWVITEMLTNAVKHSGVDQCMLTIHLDTGKLVLEKEDQGEPLTLVETPGGNKVIWPLAQLNGNVNFQIYHNGEESLRVRTNNAKTAFFFTEQLEGNHAPELFFDTSEHFGLLIMVKASEEFTYEYDPESRTNRFRTTFNLKNPLT</sequence>
<accession>A0ABX7I1C3</accession>
<dbReference type="InterPro" id="IPR036890">
    <property type="entry name" value="HATPase_C_sf"/>
</dbReference>
<dbReference type="EMBL" id="CP056775">
    <property type="protein sequence ID" value="QRQ99578.1"/>
    <property type="molecule type" value="Genomic_DNA"/>
</dbReference>
<dbReference type="Gene3D" id="3.30.565.10">
    <property type="entry name" value="Histidine kinase-like ATPase, C-terminal domain"/>
    <property type="match status" value="1"/>
</dbReference>
<dbReference type="SUPFAM" id="SSF55874">
    <property type="entry name" value="ATPase domain of HSP90 chaperone/DNA topoisomerase II/histidine kinase"/>
    <property type="match status" value="1"/>
</dbReference>
<name>A0ABX7I1C3_9BACT</name>
<dbReference type="Proteomes" id="UP000612680">
    <property type="component" value="Chromosome"/>
</dbReference>
<gene>
    <name evidence="1" type="ORF">HWI92_00940</name>
</gene>
<reference evidence="1 2" key="1">
    <citation type="submission" date="2020-06" db="EMBL/GenBank/DDBJ databases">
        <title>Dyadobacter sandarakinus sp. nov., isolated from the soil of the Arctic Yellow River Station.</title>
        <authorList>
            <person name="Zhang Y."/>
            <person name="Peng F."/>
        </authorList>
    </citation>
    <scope>NUCLEOTIDE SEQUENCE [LARGE SCALE GENOMIC DNA]</scope>
    <source>
        <strain evidence="1 2">Q3-56</strain>
    </source>
</reference>
<proteinExistence type="predicted"/>
<organism evidence="1 2">
    <name type="scientific">Dyadobacter sandarakinus</name>
    <dbReference type="NCBI Taxonomy" id="2747268"/>
    <lineage>
        <taxon>Bacteria</taxon>
        <taxon>Pseudomonadati</taxon>
        <taxon>Bacteroidota</taxon>
        <taxon>Cytophagia</taxon>
        <taxon>Cytophagales</taxon>
        <taxon>Spirosomataceae</taxon>
        <taxon>Dyadobacter</taxon>
    </lineage>
</organism>
<evidence type="ECO:0000313" key="2">
    <source>
        <dbReference type="Proteomes" id="UP000612680"/>
    </source>
</evidence>
<dbReference type="RefSeq" id="WP_204660339.1">
    <property type="nucleotide sequence ID" value="NZ_CP056775.1"/>
</dbReference>
<evidence type="ECO:0000313" key="1">
    <source>
        <dbReference type="EMBL" id="QRQ99578.1"/>
    </source>
</evidence>